<evidence type="ECO:0000313" key="7">
    <source>
        <dbReference type="EMBL" id="TBU30093.1"/>
    </source>
</evidence>
<evidence type="ECO:0000256" key="3">
    <source>
        <dbReference type="ARBA" id="ARBA00022512"/>
    </source>
</evidence>
<protein>
    <recommendedName>
        <fullName evidence="6">Hydrophobin</fullName>
    </recommendedName>
</protein>
<dbReference type="AlphaFoldDB" id="A0A4V2K0T1"/>
<keyword evidence="4 6" id="KW-0964">Secreted</keyword>
<name>A0A4V2K0T1_9APHY</name>
<organism evidence="7">
    <name type="scientific">Dichomitus squalens</name>
    <dbReference type="NCBI Taxonomy" id="114155"/>
    <lineage>
        <taxon>Eukaryota</taxon>
        <taxon>Fungi</taxon>
        <taxon>Dikarya</taxon>
        <taxon>Basidiomycota</taxon>
        <taxon>Agaricomycotina</taxon>
        <taxon>Agaricomycetes</taxon>
        <taxon>Polyporales</taxon>
        <taxon>Polyporaceae</taxon>
        <taxon>Dichomitus</taxon>
    </lineage>
</organism>
<reference evidence="7" key="1">
    <citation type="submission" date="2019-01" db="EMBL/GenBank/DDBJ databases">
        <title>Draft genome sequences of three monokaryotic isolates of the white-rot basidiomycete fungus Dichomitus squalens.</title>
        <authorList>
            <consortium name="DOE Joint Genome Institute"/>
            <person name="Lopez S.C."/>
            <person name="Andreopoulos B."/>
            <person name="Pangilinan J."/>
            <person name="Lipzen A."/>
            <person name="Riley R."/>
            <person name="Ahrendt S."/>
            <person name="Ng V."/>
            <person name="Barry K."/>
            <person name="Daum C."/>
            <person name="Grigoriev I.V."/>
            <person name="Hilden K.S."/>
            <person name="Makela M.R."/>
            <person name="de Vries R.P."/>
        </authorList>
    </citation>
    <scope>NUCLEOTIDE SEQUENCE [LARGE SCALE GENOMIC DNA]</scope>
    <source>
        <strain evidence="7">OM18370.1</strain>
    </source>
</reference>
<proteinExistence type="inferred from homology"/>
<evidence type="ECO:0000256" key="2">
    <source>
        <dbReference type="ARBA" id="ARBA00010446"/>
    </source>
</evidence>
<accession>A0A4V2K0T1</accession>
<keyword evidence="3 6" id="KW-0134">Cell wall</keyword>
<evidence type="ECO:0000256" key="5">
    <source>
        <dbReference type="ARBA" id="ARBA00023157"/>
    </source>
</evidence>
<dbReference type="Proteomes" id="UP000292957">
    <property type="component" value="Unassembled WGS sequence"/>
</dbReference>
<comment type="subcellular location">
    <subcellularLocation>
        <location evidence="1 6">Secreted</location>
        <location evidence="1 6">Cell wall</location>
    </subcellularLocation>
</comment>
<comment type="similarity">
    <text evidence="2 6">Belongs to the fungal hydrophobin family.</text>
</comment>
<dbReference type="Pfam" id="PF01185">
    <property type="entry name" value="Hydrophobin"/>
    <property type="match status" value="1"/>
</dbReference>
<evidence type="ECO:0000256" key="1">
    <source>
        <dbReference type="ARBA" id="ARBA00004191"/>
    </source>
</evidence>
<gene>
    <name evidence="7" type="ORF">BD311DRAFT_831828</name>
</gene>
<dbReference type="GO" id="GO:0009277">
    <property type="term" value="C:fungal-type cell wall"/>
    <property type="evidence" value="ECO:0007669"/>
    <property type="project" value="InterPro"/>
</dbReference>
<evidence type="ECO:0000256" key="4">
    <source>
        <dbReference type="ARBA" id="ARBA00022525"/>
    </source>
</evidence>
<evidence type="ECO:0000256" key="6">
    <source>
        <dbReference type="RuleBase" id="RU365009"/>
    </source>
</evidence>
<keyword evidence="6" id="KW-0732">Signal</keyword>
<sequence length="159" mass="17237">MSSPGDFEYPALLQLELTFRITSLRSRLNAFAFVALPILTPATPLERSTETARSCCATTMRSGMSVRSRRNVTPSISKELGILLVVVQKIDTLIGLTCSTIIVVSVSSSGSRSANAVCREENSHIDTCVRCHVQTVTYAYIFPFAQDGTDCLGCVPVDL</sequence>
<dbReference type="GO" id="GO:0005199">
    <property type="term" value="F:structural constituent of cell wall"/>
    <property type="evidence" value="ECO:0007669"/>
    <property type="project" value="InterPro"/>
</dbReference>
<dbReference type="InterPro" id="IPR001338">
    <property type="entry name" value="Class_I_Hydrophobin"/>
</dbReference>
<dbReference type="EMBL" id="ML143408">
    <property type="protein sequence ID" value="TBU30093.1"/>
    <property type="molecule type" value="Genomic_DNA"/>
</dbReference>
<keyword evidence="5 6" id="KW-1015">Disulfide bond</keyword>